<evidence type="ECO:0000256" key="20">
    <source>
        <dbReference type="ARBA" id="ARBA00050860"/>
    </source>
</evidence>
<keyword evidence="6" id="KW-0813">Transport</keyword>
<evidence type="ECO:0000256" key="16">
    <source>
        <dbReference type="ARBA" id="ARBA00023315"/>
    </source>
</evidence>
<comment type="similarity">
    <text evidence="4 37">Belongs to the carnitine/choline acetyltransferase family.</text>
</comment>
<comment type="catalytic activity">
    <reaction evidence="23">
        <text>2,6-dimethylheptanoyl-CoA + (R)-carnitine = O-2,6-dimethylheptanoyl-(R)-carnitine + CoA</text>
        <dbReference type="Rhea" id="RHEA:45004"/>
        <dbReference type="ChEBI" id="CHEBI:16347"/>
        <dbReference type="ChEBI" id="CHEBI:57287"/>
        <dbReference type="ChEBI" id="CHEBI:84843"/>
        <dbReference type="ChEBI" id="CHEBI:84847"/>
    </reaction>
    <physiologicalReaction direction="left-to-right" evidence="23">
        <dbReference type="Rhea" id="RHEA:45005"/>
    </physiologicalReaction>
</comment>
<evidence type="ECO:0000256" key="5">
    <source>
        <dbReference type="ARBA" id="ARBA00011245"/>
    </source>
</evidence>
<reference evidence="39 41" key="1">
    <citation type="journal article" date="2005" name="Nature">
        <title>Initial sequence of the chimpanzee genome and comparison with the human genome.</title>
        <authorList>
            <consortium name="Chimpanzee sequencing and analysis consortium"/>
        </authorList>
    </citation>
    <scope>NUCLEOTIDE SEQUENCE [LARGE SCALE GENOMIC DNA]</scope>
</reference>
<evidence type="ECO:0000256" key="1">
    <source>
        <dbReference type="ARBA" id="ARBA00004240"/>
    </source>
</evidence>
<gene>
    <name evidence="40 42" type="primary">CRAT</name>
</gene>
<feature type="binding site" evidence="36">
    <location>
        <position position="443"/>
    </location>
    <ligand>
        <name>(R)-carnitine</name>
        <dbReference type="ChEBI" id="CHEBI:16347"/>
    </ligand>
</feature>
<dbReference type="Proteomes" id="UP000002277">
    <property type="component" value="Chromosome 9"/>
</dbReference>
<comment type="catalytic activity">
    <reaction evidence="24">
        <text>3-methylbutanoyl-CoA + (R)-carnitine = O-3-methylbutanoyl-(R)-carnitine + CoA</text>
        <dbReference type="Rhea" id="RHEA:44984"/>
        <dbReference type="ChEBI" id="CHEBI:16347"/>
        <dbReference type="ChEBI" id="CHEBI:57287"/>
        <dbReference type="ChEBI" id="CHEBI:57345"/>
        <dbReference type="ChEBI" id="CHEBI:70819"/>
    </reaction>
    <physiologicalReaction direction="left-to-right" evidence="24">
        <dbReference type="Rhea" id="RHEA:44985"/>
    </physiologicalReaction>
</comment>
<evidence type="ECO:0000256" key="12">
    <source>
        <dbReference type="ARBA" id="ARBA00023098"/>
    </source>
</evidence>
<evidence type="ECO:0000256" key="19">
    <source>
        <dbReference type="ARBA" id="ARBA00050851"/>
    </source>
</evidence>
<dbReference type="EMBL" id="AC161476">
    <property type="status" value="NOT_ANNOTATED_CDS"/>
    <property type="molecule type" value="Genomic_DNA"/>
</dbReference>
<sequence>MLAFAARTVVKPLGFLKPFSLMKASGRFKAHQDALPRLPVPPLQQSLDHYLKALQPIVSEEEWAHTKQLVDEFQASGGVGERLQKGLERRARKTENWLSEWWLKTAYLQYRQPVVIYSSPGVMLPKQDFVDLQVAGVWGPGGSRAPRTLPVEYLGGKPLCMNQYYQILSSCRVPGPKQDTVSNFSKTKKPPTHITVVHNYQFFELDVYHSDGTPLTADQIFVQLEKIWNSSLQTNKEPVGILTSNHRNSWAKAYNTLIKDKVNRDSVRSIQKSIFTVCLDAPTPRVSEDVYRSHVAGQMLHGGGSRLNSGNRWFDKTLQFIVAEDGSCGLVYEHAAAEGPPIVTLLDYVIEYTKKPELVRSPMVPLPMPKKLRFNITPEIKNDIEKAKQNLSIMIQDLDITMMVFHHFGKDFPKSEKLSPDAFIQMALQLAYYRIYGQACATYESASLRMFHLGRTDTIRSASMDSLAFVKAMDDSSVTEHQKVELLRKAVQAHRGYTDRAIRGEAFDRHLLGLKLQAIEDLVSMPDIFMDTSYAIAMHFHLSTSQVPAKTDCVMFFGPVVPDGYGVCYNPMEAHINFSLSAYNSCAETNAARLAHYLEKALLDMRALLQSHPRAKL</sequence>
<evidence type="ECO:0000313" key="41">
    <source>
        <dbReference type="Proteomes" id="UP000002277"/>
    </source>
</evidence>
<comment type="catalytic activity">
    <reaction evidence="19">
        <text>butanoyl-CoA + (R)-carnitine = O-butanoyl-(R)-carnitine + CoA</text>
        <dbReference type="Rhea" id="RHEA:44980"/>
        <dbReference type="ChEBI" id="CHEBI:16347"/>
        <dbReference type="ChEBI" id="CHEBI:21949"/>
        <dbReference type="ChEBI" id="CHEBI:57287"/>
        <dbReference type="ChEBI" id="CHEBI:57371"/>
    </reaction>
    <physiologicalReaction direction="left-to-right" evidence="19">
        <dbReference type="Rhea" id="RHEA:44981"/>
    </physiologicalReaction>
</comment>
<keyword evidence="10" id="KW-0276">Fatty acid metabolism</keyword>
<comment type="catalytic activity">
    <reaction evidence="25">
        <text>2-methylpropanoyl-CoA + (R)-carnitine = O-isobutanoyl-(R)-carnitine + CoA</text>
        <dbReference type="Rhea" id="RHEA:44988"/>
        <dbReference type="ChEBI" id="CHEBI:16347"/>
        <dbReference type="ChEBI" id="CHEBI:57287"/>
        <dbReference type="ChEBI" id="CHEBI:57338"/>
        <dbReference type="ChEBI" id="CHEBI:84838"/>
    </reaction>
    <physiologicalReaction direction="left-to-right" evidence="25">
        <dbReference type="Rhea" id="RHEA:44989"/>
    </physiologicalReaction>
</comment>
<comment type="subunit">
    <text evidence="5">Monomer.</text>
</comment>
<evidence type="ECO:0000256" key="22">
    <source>
        <dbReference type="ARBA" id="ARBA00051518"/>
    </source>
</evidence>
<reference evidence="40" key="2">
    <citation type="submission" date="2025-05" db="UniProtKB">
        <authorList>
            <consortium name="Ensembl"/>
        </authorList>
    </citation>
    <scope>IDENTIFICATION</scope>
</reference>
<dbReference type="PROSITE" id="PS00440">
    <property type="entry name" value="ACYLTRANSF_C_2"/>
    <property type="match status" value="1"/>
</dbReference>
<dbReference type="InterPro" id="IPR000542">
    <property type="entry name" value="Carn_acyl_trans"/>
</dbReference>
<keyword evidence="9" id="KW-0256">Endoplasmic reticulum</keyword>
<dbReference type="AlphaFoldDB" id="A0A2I3SYW2"/>
<keyword evidence="8" id="KW-0999">Mitochondrion inner membrane</keyword>
<evidence type="ECO:0000256" key="28">
    <source>
        <dbReference type="ARBA" id="ARBA00052568"/>
    </source>
</evidence>
<dbReference type="GO" id="GO:0006631">
    <property type="term" value="P:fatty acid metabolic process"/>
    <property type="evidence" value="ECO:0007669"/>
    <property type="project" value="UniProtKB-KW"/>
</dbReference>
<dbReference type="EC" id="2.3.1.137" evidence="31"/>
<comment type="function">
    <text evidence="30">Catalyzes the reversible transfer of acyl groups from carnitine to coenzyme A (CoA) and regulates the acyl-CoA/CoA ratio. Also plays a crucial role in the transport of fatty acids for beta-oxidation. Responsible for the synthesis of short- and branched-chain acylcarnitines. Active towards some branched-chain amino acid oxidation pathway (BCAAO) intermediates. Trans-2-enoyl-CoAs and 2-methylacyl-CoAs are poor substrates.</text>
</comment>
<keyword evidence="16 37" id="KW-0012">Acyltransferase</keyword>
<evidence type="ECO:0000256" key="11">
    <source>
        <dbReference type="ARBA" id="ARBA00022990"/>
    </source>
</evidence>
<dbReference type="SUPFAM" id="SSF52777">
    <property type="entry name" value="CoA-dependent acyltransferases"/>
    <property type="match status" value="2"/>
</dbReference>
<feature type="active site" description="Proton acceptor" evidence="35">
    <location>
        <position position="334"/>
    </location>
</feature>
<evidence type="ECO:0000256" key="6">
    <source>
        <dbReference type="ARBA" id="ARBA00022448"/>
    </source>
</evidence>
<feature type="binding site" evidence="36">
    <location>
        <position position="546"/>
    </location>
    <ligand>
        <name>CoA</name>
        <dbReference type="ChEBI" id="CHEBI:57287"/>
    </ligand>
</feature>
<dbReference type="Ensembl" id="ENSPTRT00000097578.1">
    <property type="protein sequence ID" value="ENSPTRP00000082142.1"/>
    <property type="gene ID" value="ENSPTRG00000048224.1"/>
</dbReference>
<feature type="binding site" evidence="36">
    <location>
        <position position="447"/>
    </location>
    <ligand>
        <name>CoA</name>
        <dbReference type="ChEBI" id="CHEBI:57287"/>
    </ligand>
</feature>
<dbReference type="EC" id="2.3.1.7" evidence="32"/>
<evidence type="ECO:0000256" key="31">
    <source>
        <dbReference type="ARBA" id="ARBA00066418"/>
    </source>
</evidence>
<feature type="binding site" evidence="36">
    <location>
        <begin position="414"/>
        <end position="421"/>
    </location>
    <ligand>
        <name>CoA</name>
        <dbReference type="ChEBI" id="CHEBI:57287"/>
    </ligand>
</feature>
<evidence type="ECO:0000256" key="26">
    <source>
        <dbReference type="ARBA" id="ARBA00051962"/>
    </source>
</evidence>
<evidence type="ECO:0000256" key="2">
    <source>
        <dbReference type="ARBA" id="ARBA00004275"/>
    </source>
</evidence>
<evidence type="ECO:0000256" key="21">
    <source>
        <dbReference type="ARBA" id="ARBA00051087"/>
    </source>
</evidence>
<evidence type="ECO:0000256" key="30">
    <source>
        <dbReference type="ARBA" id="ARBA00058613"/>
    </source>
</evidence>
<comment type="catalytic activity">
    <reaction evidence="29">
        <text>propanoyl-CoA + (R)-carnitine = O-propanoyl-(R)-carnitine + CoA</text>
        <dbReference type="Rhea" id="RHEA:44976"/>
        <dbReference type="ChEBI" id="CHEBI:16347"/>
        <dbReference type="ChEBI" id="CHEBI:53210"/>
        <dbReference type="ChEBI" id="CHEBI:57287"/>
        <dbReference type="ChEBI" id="CHEBI:57392"/>
    </reaction>
    <physiologicalReaction direction="left-to-right" evidence="29">
        <dbReference type="Rhea" id="RHEA:44977"/>
    </physiologicalReaction>
</comment>
<comment type="catalytic activity">
    <reaction evidence="28">
        <text>acetoacetyl-CoA + (R)-carnitine = O-3-oxobutanoyl-(R)-carnitine + CoA</text>
        <dbReference type="Rhea" id="RHEA:44996"/>
        <dbReference type="ChEBI" id="CHEBI:16347"/>
        <dbReference type="ChEBI" id="CHEBI:57286"/>
        <dbReference type="ChEBI" id="CHEBI:57287"/>
        <dbReference type="ChEBI" id="CHEBI:84841"/>
    </reaction>
    <physiologicalReaction direction="left-to-right" evidence="28">
        <dbReference type="Rhea" id="RHEA:44997"/>
    </physiologicalReaction>
</comment>
<feature type="binding site" evidence="36">
    <location>
        <position position="495"/>
    </location>
    <ligand>
        <name>CoA</name>
        <dbReference type="ChEBI" id="CHEBI:57287"/>
    </ligand>
</feature>
<evidence type="ECO:0000256" key="7">
    <source>
        <dbReference type="ARBA" id="ARBA00022679"/>
    </source>
</evidence>
<dbReference type="GO" id="GO:0005777">
    <property type="term" value="C:peroxisome"/>
    <property type="evidence" value="ECO:0007669"/>
    <property type="project" value="UniProtKB-SubCell"/>
</dbReference>
<dbReference type="PANTHER" id="PTHR22589">
    <property type="entry name" value="CARNITINE O-ACYLTRANSFERASE"/>
    <property type="match status" value="1"/>
</dbReference>
<feature type="binding site" evidence="36">
    <location>
        <position position="445"/>
    </location>
    <ligand>
        <name>(R)-carnitine</name>
        <dbReference type="ChEBI" id="CHEBI:16347"/>
    </ligand>
</feature>
<evidence type="ECO:0000256" key="4">
    <source>
        <dbReference type="ARBA" id="ARBA00005232"/>
    </source>
</evidence>
<protein>
    <recommendedName>
        <fullName evidence="33">Carnitine O-acetyltransferase</fullName>
        <ecNumber evidence="31">2.3.1.137</ecNumber>
        <ecNumber evidence="32">2.3.1.7</ecNumber>
    </recommendedName>
    <alternativeName>
        <fullName evidence="34">Carnitine acetyltransferase</fullName>
    </alternativeName>
</protein>
<proteinExistence type="inferred from homology"/>
<feature type="domain" description="Choline/carnitine acyltransferase" evidence="38">
    <location>
        <begin position="38"/>
        <end position="600"/>
    </location>
</feature>
<evidence type="ECO:0000256" key="9">
    <source>
        <dbReference type="ARBA" id="ARBA00022824"/>
    </source>
</evidence>
<evidence type="ECO:0000256" key="3">
    <source>
        <dbReference type="ARBA" id="ARBA00004443"/>
    </source>
</evidence>
<comment type="catalytic activity">
    <reaction evidence="22">
        <text>octanoyl-CoA + (R)-carnitine = O-octanoyl-(R)-carnitine + CoA</text>
        <dbReference type="Rhea" id="RHEA:17177"/>
        <dbReference type="ChEBI" id="CHEBI:16347"/>
        <dbReference type="ChEBI" id="CHEBI:18102"/>
        <dbReference type="ChEBI" id="CHEBI:57287"/>
        <dbReference type="ChEBI" id="CHEBI:57386"/>
        <dbReference type="EC" id="2.3.1.137"/>
    </reaction>
    <physiologicalReaction direction="left-to-right" evidence="22">
        <dbReference type="Rhea" id="RHEA:17178"/>
    </physiologicalReaction>
</comment>
<evidence type="ECO:0000256" key="36">
    <source>
        <dbReference type="PIRSR" id="PIRSR600542-2"/>
    </source>
</evidence>
<comment type="catalytic activity">
    <reaction evidence="20">
        <text>3-hydroxybutanoyl-CoA + (R)-carnitine = O-3-hydroxybutanoyl-(R)-carnitine + CoA</text>
        <dbReference type="Rhea" id="RHEA:45000"/>
        <dbReference type="ChEBI" id="CHEBI:16347"/>
        <dbReference type="ChEBI" id="CHEBI:57287"/>
        <dbReference type="ChEBI" id="CHEBI:78611"/>
        <dbReference type="ChEBI" id="CHEBI:84842"/>
    </reaction>
    <physiologicalReaction direction="left-to-right" evidence="20">
        <dbReference type="Rhea" id="RHEA:45001"/>
    </physiologicalReaction>
</comment>
<comment type="catalytic activity">
    <reaction evidence="21">
        <text>4,8-dimethylnonanoyl-CoA + (R)-carnitine = O-4,8-dimethylnonanoyl-(R)-carnitine + CoA</text>
        <dbReference type="Rhea" id="RHEA:44860"/>
        <dbReference type="ChEBI" id="CHEBI:16347"/>
        <dbReference type="ChEBI" id="CHEBI:57287"/>
        <dbReference type="ChEBI" id="CHEBI:77061"/>
        <dbReference type="ChEBI" id="CHEBI:84654"/>
    </reaction>
    <physiologicalReaction direction="left-to-right" evidence="21">
        <dbReference type="Rhea" id="RHEA:44861"/>
    </physiologicalReaction>
</comment>
<comment type="subcellular location">
    <subcellularLocation>
        <location evidence="1">Endoplasmic reticulum</location>
    </subcellularLocation>
    <subcellularLocation>
        <location evidence="3">Mitochondrion inner membrane</location>
        <topology evidence="3">Peripheral membrane protein</topology>
        <orientation evidence="3">Matrix side</orientation>
    </subcellularLocation>
    <subcellularLocation>
        <location evidence="2">Peroxisome</location>
    </subcellularLocation>
</comment>
<evidence type="ECO:0000256" key="35">
    <source>
        <dbReference type="PIRSR" id="PIRSR600542-1"/>
    </source>
</evidence>
<dbReference type="GeneTree" id="ENSGT01150000286917"/>
<dbReference type="InterPro" id="IPR039551">
    <property type="entry name" value="Cho/carn_acyl_trans"/>
</dbReference>
<evidence type="ECO:0000256" key="33">
    <source>
        <dbReference type="ARBA" id="ARBA00074976"/>
    </source>
</evidence>
<dbReference type="GO" id="GO:0005743">
    <property type="term" value="C:mitochondrial inner membrane"/>
    <property type="evidence" value="ECO:0007669"/>
    <property type="project" value="UniProtKB-SubCell"/>
</dbReference>
<evidence type="ECO:0000256" key="23">
    <source>
        <dbReference type="ARBA" id="ARBA00051534"/>
    </source>
</evidence>
<keyword evidence="12" id="KW-0443">Lipid metabolism</keyword>
<keyword evidence="41" id="KW-1185">Reference proteome</keyword>
<evidence type="ECO:0000256" key="15">
    <source>
        <dbReference type="ARBA" id="ARBA00023140"/>
    </source>
</evidence>
<organism evidence="40 41">
    <name type="scientific">Pan troglodytes</name>
    <name type="common">Chimpanzee</name>
    <dbReference type="NCBI Taxonomy" id="9598"/>
    <lineage>
        <taxon>Eukaryota</taxon>
        <taxon>Metazoa</taxon>
        <taxon>Chordata</taxon>
        <taxon>Craniata</taxon>
        <taxon>Vertebrata</taxon>
        <taxon>Euteleostomi</taxon>
        <taxon>Mammalia</taxon>
        <taxon>Eutheria</taxon>
        <taxon>Euarchontoglires</taxon>
        <taxon>Primates</taxon>
        <taxon>Haplorrhini</taxon>
        <taxon>Catarrhini</taxon>
        <taxon>Hominidae</taxon>
        <taxon>Pan</taxon>
    </lineage>
</organism>
<feature type="binding site" evidence="36">
    <location>
        <position position="410"/>
    </location>
    <ligand>
        <name>CoA</name>
        <dbReference type="ChEBI" id="CHEBI:57287"/>
    </ligand>
</feature>
<evidence type="ECO:0000256" key="18">
    <source>
        <dbReference type="ARBA" id="ARBA00050207"/>
    </source>
</evidence>
<keyword evidence="7 37" id="KW-0808">Transferase</keyword>
<evidence type="ECO:0000256" key="25">
    <source>
        <dbReference type="ARBA" id="ARBA00051955"/>
    </source>
</evidence>
<evidence type="ECO:0000256" key="34">
    <source>
        <dbReference type="ARBA" id="ARBA00079830"/>
    </source>
</evidence>
<evidence type="ECO:0000313" key="39">
    <source>
        <dbReference type="Ensembl" id="ENSPTRP00000072149.1"/>
    </source>
</evidence>
<evidence type="ECO:0000256" key="8">
    <source>
        <dbReference type="ARBA" id="ARBA00022792"/>
    </source>
</evidence>
<comment type="catalytic activity">
    <reaction evidence="18">
        <text>2-methylbutanoyl-CoA + (R)-carnitine = O-2-methylbutanoyl-(R)-carnitine + CoA</text>
        <dbReference type="Rhea" id="RHEA:44992"/>
        <dbReference type="ChEBI" id="CHEBI:16347"/>
        <dbReference type="ChEBI" id="CHEBI:57287"/>
        <dbReference type="ChEBI" id="CHEBI:57336"/>
        <dbReference type="ChEBI" id="CHEBI:84840"/>
    </reaction>
    <physiologicalReaction direction="left-to-right" evidence="18">
        <dbReference type="Rhea" id="RHEA:44993"/>
    </physiologicalReaction>
</comment>
<dbReference type="Ensembl" id="ENSPTRT00000080801.1">
    <property type="protein sequence ID" value="ENSPTRP00000072149.1"/>
    <property type="gene ID" value="ENSPTRG00000021452.6"/>
</dbReference>
<dbReference type="GO" id="GO:0005783">
    <property type="term" value="C:endoplasmic reticulum"/>
    <property type="evidence" value="ECO:0007669"/>
    <property type="project" value="UniProtKB-SubCell"/>
</dbReference>
<evidence type="ECO:0000256" key="27">
    <source>
        <dbReference type="ARBA" id="ARBA00052310"/>
    </source>
</evidence>
<dbReference type="Gene3D" id="3.30.559.10">
    <property type="entry name" value="Chloramphenicol acetyltransferase-like domain"/>
    <property type="match status" value="1"/>
</dbReference>
<evidence type="ECO:0000256" key="13">
    <source>
        <dbReference type="ARBA" id="ARBA00023128"/>
    </source>
</evidence>
<keyword evidence="13" id="KW-0496">Mitochondrion</keyword>
<comment type="catalytic activity">
    <reaction evidence="27">
        <text>(R)-carnitine + acetyl-CoA = O-acetyl-(R)-carnitine + CoA</text>
        <dbReference type="Rhea" id="RHEA:21136"/>
        <dbReference type="ChEBI" id="CHEBI:16347"/>
        <dbReference type="ChEBI" id="CHEBI:57287"/>
        <dbReference type="ChEBI" id="CHEBI:57288"/>
        <dbReference type="ChEBI" id="CHEBI:57589"/>
        <dbReference type="EC" id="2.3.1.7"/>
    </reaction>
    <physiologicalReaction direction="left-to-right" evidence="27">
        <dbReference type="Rhea" id="RHEA:21137"/>
    </physiologicalReaction>
</comment>
<dbReference type="Bgee" id="ENSPTRG00000021452">
    <property type="expression patterns" value="Expressed in hindlimb stylopod muscle and 21 other cell types or tissues"/>
</dbReference>
<accession>A0A2I3SYW2</accession>
<evidence type="ECO:0000256" key="37">
    <source>
        <dbReference type="RuleBase" id="RU003801"/>
    </source>
</evidence>
<evidence type="ECO:0000256" key="29">
    <source>
        <dbReference type="ARBA" id="ARBA00053012"/>
    </source>
</evidence>
<dbReference type="PANTHER" id="PTHR22589:SF50">
    <property type="entry name" value="CARNITINE O-ACETYLTRANSFERASE"/>
    <property type="match status" value="1"/>
</dbReference>
<dbReference type="Gene3D" id="3.30.559.70">
    <property type="entry name" value="Choline/Carnitine o-acyltransferase, domain 2"/>
    <property type="match status" value="1"/>
</dbReference>
<comment type="catalytic activity">
    <reaction evidence="17">
        <text>decanoyl-CoA + (R)-carnitine = O-decanoyl-(R)-carnitine + CoA</text>
        <dbReference type="Rhea" id="RHEA:44828"/>
        <dbReference type="ChEBI" id="CHEBI:16347"/>
        <dbReference type="ChEBI" id="CHEBI:28717"/>
        <dbReference type="ChEBI" id="CHEBI:57287"/>
        <dbReference type="ChEBI" id="CHEBI:61430"/>
    </reaction>
    <physiologicalReaction direction="left-to-right" evidence="17">
        <dbReference type="Rhea" id="RHEA:44829"/>
    </physiologicalReaction>
</comment>
<dbReference type="FunFam" id="3.30.559.70:FF:000002">
    <property type="entry name" value="Carnitine O-acetyltransferase"/>
    <property type="match status" value="1"/>
</dbReference>
<evidence type="ECO:0000313" key="40">
    <source>
        <dbReference type="Ensembl" id="ENSPTRP00000082142.1"/>
    </source>
</evidence>
<evidence type="ECO:0000256" key="24">
    <source>
        <dbReference type="ARBA" id="ARBA00051554"/>
    </source>
</evidence>
<evidence type="ECO:0000256" key="17">
    <source>
        <dbReference type="ARBA" id="ARBA00050133"/>
    </source>
</evidence>
<evidence type="ECO:0000256" key="10">
    <source>
        <dbReference type="ARBA" id="ARBA00022832"/>
    </source>
</evidence>
<comment type="catalytic activity">
    <reaction evidence="26">
        <text>hexanoyl-CoA + (R)-carnitine = O-hexanoyl-(R)-carnitine + CoA</text>
        <dbReference type="Rhea" id="RHEA:44972"/>
        <dbReference type="ChEBI" id="CHEBI:16347"/>
        <dbReference type="ChEBI" id="CHEBI:57287"/>
        <dbReference type="ChEBI" id="CHEBI:62620"/>
        <dbReference type="ChEBI" id="CHEBI:84834"/>
    </reaction>
    <physiologicalReaction direction="left-to-right" evidence="26">
        <dbReference type="Rhea" id="RHEA:44973"/>
    </physiologicalReaction>
</comment>
<dbReference type="FunFam" id="3.30.559.10:FF:000001">
    <property type="entry name" value="Carnitine O-acetyltransferase"/>
    <property type="match status" value="1"/>
</dbReference>
<dbReference type="Pfam" id="PF00755">
    <property type="entry name" value="Carn_acyltransf"/>
    <property type="match status" value="1"/>
</dbReference>
<keyword evidence="15" id="KW-0576">Peroxisome</keyword>
<evidence type="ECO:0000256" key="14">
    <source>
        <dbReference type="ARBA" id="ARBA00023136"/>
    </source>
</evidence>
<evidence type="ECO:0000313" key="42">
    <source>
        <dbReference type="VGNC" id="VGNC:4664"/>
    </source>
</evidence>
<dbReference type="VGNC" id="VGNC:4664">
    <property type="gene designation" value="CRAT"/>
</dbReference>
<dbReference type="InterPro" id="IPR042231">
    <property type="entry name" value="Cho/carn_acyl_trans_2"/>
</dbReference>
<evidence type="ECO:0000259" key="38">
    <source>
        <dbReference type="Pfam" id="PF00755"/>
    </source>
</evidence>
<keyword evidence="14" id="KW-0472">Membrane</keyword>
<dbReference type="GO" id="GO:0004092">
    <property type="term" value="F:carnitine O-acetyltransferase activity"/>
    <property type="evidence" value="ECO:0007669"/>
    <property type="project" value="UniProtKB-EC"/>
</dbReference>
<keyword evidence="11" id="KW-0007">Acetylation</keyword>
<dbReference type="InterPro" id="IPR023213">
    <property type="entry name" value="CAT-like_dom_sf"/>
</dbReference>
<name>A0A2I3SYW2_PANTR</name>
<dbReference type="PROSITE" id="PS00439">
    <property type="entry name" value="ACYLTRANSF_C_1"/>
    <property type="match status" value="1"/>
</dbReference>
<feature type="binding site" evidence="36">
    <location>
        <position position="456"/>
    </location>
    <ligand>
        <name>CoA</name>
        <dbReference type="ChEBI" id="CHEBI:57287"/>
    </ligand>
</feature>
<evidence type="ECO:0000256" key="32">
    <source>
        <dbReference type="ARBA" id="ARBA00066910"/>
    </source>
</evidence>
<dbReference type="GO" id="GO:0008458">
    <property type="term" value="F:carnitine O-octanoyltransferase activity"/>
    <property type="evidence" value="ECO:0007669"/>
    <property type="project" value="UniProtKB-EC"/>
</dbReference>